<dbReference type="AlphaFoldDB" id="A0A9P9WDY6"/>
<evidence type="ECO:0000256" key="3">
    <source>
        <dbReference type="ARBA" id="ARBA00022695"/>
    </source>
</evidence>
<feature type="domain" description="UBC core" evidence="6">
    <location>
        <begin position="1023"/>
        <end position="1195"/>
    </location>
</feature>
<dbReference type="EMBL" id="JAFIMR010000036">
    <property type="protein sequence ID" value="KAI1858595.1"/>
    <property type="molecule type" value="Genomic_DNA"/>
</dbReference>
<name>A0A9P9WDY6_9PEZI</name>
<comment type="caution">
    <text evidence="7">The sequence shown here is derived from an EMBL/GenBank/DDBJ whole genome shotgun (WGS) entry which is preliminary data.</text>
</comment>
<dbReference type="InterPro" id="IPR051838">
    <property type="entry name" value="ARTD_PARP"/>
</dbReference>
<dbReference type="InterPro" id="IPR012317">
    <property type="entry name" value="Poly(ADP-ribose)pol_cat_dom"/>
</dbReference>
<evidence type="ECO:0000256" key="4">
    <source>
        <dbReference type="ARBA" id="ARBA00023027"/>
    </source>
</evidence>
<evidence type="ECO:0000313" key="8">
    <source>
        <dbReference type="Proteomes" id="UP000829685"/>
    </source>
</evidence>
<dbReference type="Pfam" id="PF00179">
    <property type="entry name" value="UQ_con"/>
    <property type="match status" value="1"/>
</dbReference>
<evidence type="ECO:0000313" key="7">
    <source>
        <dbReference type="EMBL" id="KAI1858595.1"/>
    </source>
</evidence>
<dbReference type="SUPFAM" id="SSF56399">
    <property type="entry name" value="ADP-ribosylation"/>
    <property type="match status" value="1"/>
</dbReference>
<keyword evidence="3" id="KW-0548">Nucleotidyltransferase</keyword>
<keyword evidence="2" id="KW-0808">Transferase</keyword>
<dbReference type="InterPro" id="IPR000608">
    <property type="entry name" value="UBC"/>
</dbReference>
<gene>
    <name evidence="7" type="ORF">JX265_010688</name>
</gene>
<keyword evidence="4" id="KW-0520">NAD</keyword>
<dbReference type="Gene3D" id="3.10.110.10">
    <property type="entry name" value="Ubiquitin Conjugating Enzyme"/>
    <property type="match status" value="1"/>
</dbReference>
<evidence type="ECO:0000256" key="2">
    <source>
        <dbReference type="ARBA" id="ARBA00022679"/>
    </source>
</evidence>
<dbReference type="GO" id="GO:0016779">
    <property type="term" value="F:nucleotidyltransferase activity"/>
    <property type="evidence" value="ECO:0007669"/>
    <property type="project" value="UniProtKB-KW"/>
</dbReference>
<dbReference type="CDD" id="cd23802">
    <property type="entry name" value="UBCc_UBE2Q"/>
    <property type="match status" value="1"/>
</dbReference>
<dbReference type="PANTHER" id="PTHR21328">
    <property type="entry name" value="POLY ADP-RIBOSE POLYMERASE FAMILY, MEMBER PARP"/>
    <property type="match status" value="1"/>
</dbReference>
<dbReference type="Gene3D" id="3.90.228.10">
    <property type="match status" value="1"/>
</dbReference>
<proteinExistence type="predicted"/>
<evidence type="ECO:0000259" key="6">
    <source>
        <dbReference type="PROSITE" id="PS50127"/>
    </source>
</evidence>
<reference evidence="7" key="1">
    <citation type="submission" date="2021-03" db="EMBL/GenBank/DDBJ databases">
        <title>Revisited historic fungal species revealed as producer of novel bioactive compounds through whole genome sequencing and comparative genomics.</title>
        <authorList>
            <person name="Vignolle G.A."/>
            <person name="Hochenegger N."/>
            <person name="Mach R.L."/>
            <person name="Mach-Aigner A.R."/>
            <person name="Javad Rahimi M."/>
            <person name="Salim K.A."/>
            <person name="Chan C.M."/>
            <person name="Lim L.B.L."/>
            <person name="Cai F."/>
            <person name="Druzhinina I.S."/>
            <person name="U'Ren J.M."/>
            <person name="Derntl C."/>
        </authorList>
    </citation>
    <scope>NUCLEOTIDE SEQUENCE</scope>
    <source>
        <strain evidence="7">TUCIM 5799</strain>
    </source>
</reference>
<dbReference type="FunFam" id="3.10.110.10:FF:000107">
    <property type="entry name" value="Ubiquitin conjugating enzyme, putative"/>
    <property type="match status" value="1"/>
</dbReference>
<accession>A0A9P9WDY6</accession>
<feature type="region of interest" description="Disordered" evidence="5">
    <location>
        <begin position="931"/>
        <end position="958"/>
    </location>
</feature>
<evidence type="ECO:0000256" key="1">
    <source>
        <dbReference type="ARBA" id="ARBA00022676"/>
    </source>
</evidence>
<dbReference type="InterPro" id="IPR016135">
    <property type="entry name" value="UBQ-conjugating_enzyme/RWD"/>
</dbReference>
<dbReference type="GO" id="GO:0003950">
    <property type="term" value="F:NAD+ poly-ADP-ribosyltransferase activity"/>
    <property type="evidence" value="ECO:0007669"/>
    <property type="project" value="InterPro"/>
</dbReference>
<organism evidence="7 8">
    <name type="scientific">Neoarthrinium moseri</name>
    <dbReference type="NCBI Taxonomy" id="1658444"/>
    <lineage>
        <taxon>Eukaryota</taxon>
        <taxon>Fungi</taxon>
        <taxon>Dikarya</taxon>
        <taxon>Ascomycota</taxon>
        <taxon>Pezizomycotina</taxon>
        <taxon>Sordariomycetes</taxon>
        <taxon>Xylariomycetidae</taxon>
        <taxon>Amphisphaeriales</taxon>
        <taxon>Apiosporaceae</taxon>
        <taxon>Neoarthrinium</taxon>
    </lineage>
</organism>
<dbReference type="SMART" id="SM00212">
    <property type="entry name" value="UBCc"/>
    <property type="match status" value="1"/>
</dbReference>
<dbReference type="PROSITE" id="PS50127">
    <property type="entry name" value="UBC_2"/>
    <property type="match status" value="1"/>
</dbReference>
<keyword evidence="1" id="KW-0328">Glycosyltransferase</keyword>
<keyword evidence="8" id="KW-1185">Reference proteome</keyword>
<dbReference type="SUPFAM" id="SSF54495">
    <property type="entry name" value="UBC-like"/>
    <property type="match status" value="1"/>
</dbReference>
<dbReference type="Proteomes" id="UP000829685">
    <property type="component" value="Unassembled WGS sequence"/>
</dbReference>
<protein>
    <recommendedName>
        <fullName evidence="6">UBC core domain-containing protein</fullName>
    </recommendedName>
</protein>
<evidence type="ECO:0000256" key="5">
    <source>
        <dbReference type="SAM" id="MobiDB-lite"/>
    </source>
</evidence>
<sequence length="1216" mass="135030">MARTGYRDRYRADHDSAGLQSIPNINSISRLEGDGEFVFTYGHPQLGSSYVLEVRVVPQEYSSYPSEHFFLVFACNQDIPATISKTLEDFMTLSSGLRVQEALRVLSQNITTSIVDEGRTGSVIDEDNDTVMTDMEDEGFGSNEDDEEFEDFDFGDEDASHDDAIFGLGNENKHSTSMAGVKTDPEVLRRIRRDFRAVRKAGFKVGRICGFDEQNENHIVSISVRVDKLCLSDETREAWNLRPEEFIVLLIKYSGDYANFDEVIDRAAGASNLDFCLRKSTKYKPTVRQATSAFVSGKDKDSENPANAASQIVDDDEDLNLLAIGKSIDTFMRSDFVSMLKLRWTKGLTWDSAKRELVRLERSMDSAPQNNIDVPVLQNANGADEKSNEAKLPAFLAKEYLLQHTEISLPVVAAQFAMRFFVRCTDYCMVCHQKVEGNFEALKPYVCGDSLCLFQYMAMGFGPSIDLEVINHPNVVDLLISFCYAGLQKVLFHSQGNPAAPAPTNAFREFPTGLNLQVPRIVPQGYPVAAERFEKAEQIANAMLLDPISVQFDWSCSTVKLTYANDADRLRAGMWVVVVAKPLGKGPSPSLDVLHHGRIEAICGRKVDLHIASSHTLPPSGRTMDDLPATGDGTSQCHMVLYDQNLDDLTSHGKAFAMALLLSATPPVASMRTHITENRNRQLDRWSQLVPSAAKLLRWIVASNRSFIVQVDDLSTDNDTGLARPNERISGVDGWLQFRFAQGSPEKEVRFQEELKTVQKPQKTILAWHGSDVCNWHSIIRQGLDFKVVANGRAYGDGVYFGRDFATSLGYSGLRGMGNPNGANILPLTIWPNSSLKITSALSLNEIVNKPHEFKTNVQFCYVVQHVHWIQCRYLFVKPDPSIASTLMGSMSKGTSNIMSSEFEQDPQHIATGPSGTKLCVPRVAIPSAQDHTVEKPLSSLKRHAMGHSGDSDDEDADDISFLLSDDETPEGDTRKRLRLDTSTVSDIIELSIVQTDKTDFRPGTLDLTSLPQLAPPSYATSQAQKTIGQEIKKLQKIQASTPLHELGWYIDFENMTNMFHWIAELHSFDGSLPLAQDMQKAAVTSIVLEIRFGRDFPMSPPFVRVIRPRFLPFMHGGGGHVTAGGAMCMELLTTSGWTPVNSLESVLLQVRMAMCSLEPHPARLESTNQAHRADYTIGEAFDAYTRAATGHGWVVPKDLQEAVTAMMARVPNETK</sequence>
<dbReference type="Pfam" id="PF00644">
    <property type="entry name" value="PARP"/>
    <property type="match status" value="1"/>
</dbReference>